<protein>
    <submittedName>
        <fullName evidence="1">Uncharacterized protein</fullName>
    </submittedName>
</protein>
<sequence>DPAALKEEGNTLFKAGDMQGAVCCYTKALKLSDSQAECAVLHRNRAACYLKLQEHSKAEADASKALENDPGDVKARFRRAQAFQKLGRLDQAFMDAQRCAQLEPKNKAFQDLLRQLGAQIQQKVMCFFFCSFFKSVQLNSTDARVQQMFSLLLDASAKDPDRQKAAQNLVVLSREDAGAEQIFRNDGVKLIQKLLQSKQEDVVLSALRTLVGLCTGHQSRTMAIVNELGMEQLCTVMGSGASTVSLAACHLLQVMFEALTESMKKEIRGKDEAILPEPSKELRSMLRHLLEMMPASNVSGPGRDNAINLLVKQVPRKSLKNPDNSLTLWVIDQGLKKILEVAGTVPELSEGLPLTDNSHMSCSVLLSKLYDDLKSDKERENFSKLSEEYVQQHFSQPDLDAKLRAIQAVSVLLQGPSDVGNRTLEMSGMMDAVISLCASEDVTHQQVAVEALIHAAGKAKRASFITANGVALLKDLYKKSENDRIRVRALVGLCKLGSAGGTDFSMKQFAEGSTLKLAKQCRKWLCNESLPPTSRRWSVEGLAYLTFDADVKEDLVEDKNALLAMFELAKSEDKTVLFAVGSTLVNCTNSYDVEKPDPQMVELAKYAKQHVPEEHPKDAPSYVEKRLVKLLEAGVVSALVCMVKQESPALTEACRECIARVFLALVERQEDRGTVVAQGGGKALIPLASDNTNMGKIKAAQALAKITITSNPEIAFPGERIYETVRPLVSLLSLECTLLQNFEALMALTNLAGISDRLRQKIIKEKAVPKIEGYMFEEHELVRASATECMCNLVLSTEVQKLYLATENDRLKLLVLYSGEEDERLRKAAAGTLAMLTAEQPELCARIPGTTTHWLEILQALLLSEMPDLRHRAVVIVLNMMQAEKSLAETLMESEVLEILSVLAKGGEATPEAVSKIAKDCLDKAASMRWFGFGFNAFGQICVRKKLIREDAVHEVKVFSPTELTGHADRSGAKTQIRASWSRRASLHLDGDRCVCLAGFSAPVACSPSCGISVKESRGCEDASVSERFLTLALPGRVESWDLQKTEESPAWSMDIKTESCADSPLNLPLVPGGYIATKPPFFRPLSPHLKARSLALGAEHAVLLSASGAVYTWGLGSHGQLGHGGLTSEEQPRAVEALWGMAMSCVATGGWHSVCISDGGDLYVWGWNESGQLGLPSRGLRKAPQQEQQRSQQAGKSQNTIRLVFPLTHSAI</sequence>
<evidence type="ECO:0000313" key="2">
    <source>
        <dbReference type="Proteomes" id="UP000831701"/>
    </source>
</evidence>
<dbReference type="Proteomes" id="UP000831701">
    <property type="component" value="Chromosome 6"/>
</dbReference>
<gene>
    <name evidence="1" type="ORF">L3Q82_024062</name>
</gene>
<evidence type="ECO:0000313" key="1">
    <source>
        <dbReference type="EMBL" id="KAI3371482.1"/>
    </source>
</evidence>
<organism evidence="1 2">
    <name type="scientific">Scortum barcoo</name>
    <name type="common">barcoo grunter</name>
    <dbReference type="NCBI Taxonomy" id="214431"/>
    <lineage>
        <taxon>Eukaryota</taxon>
        <taxon>Metazoa</taxon>
        <taxon>Chordata</taxon>
        <taxon>Craniata</taxon>
        <taxon>Vertebrata</taxon>
        <taxon>Euteleostomi</taxon>
        <taxon>Actinopterygii</taxon>
        <taxon>Neopterygii</taxon>
        <taxon>Teleostei</taxon>
        <taxon>Neoteleostei</taxon>
        <taxon>Acanthomorphata</taxon>
        <taxon>Eupercaria</taxon>
        <taxon>Centrarchiformes</taxon>
        <taxon>Terapontoidei</taxon>
        <taxon>Terapontidae</taxon>
        <taxon>Scortum</taxon>
    </lineage>
</organism>
<feature type="non-terminal residue" evidence="1">
    <location>
        <position position="1"/>
    </location>
</feature>
<comment type="caution">
    <text evidence="1">The sequence shown here is derived from an EMBL/GenBank/DDBJ whole genome shotgun (WGS) entry which is preliminary data.</text>
</comment>
<accession>A0ACB8WW07</accession>
<name>A0ACB8WW07_9TELE</name>
<dbReference type="EMBL" id="CM041536">
    <property type="protein sequence ID" value="KAI3371482.1"/>
    <property type="molecule type" value="Genomic_DNA"/>
</dbReference>
<proteinExistence type="predicted"/>
<reference evidence="1" key="1">
    <citation type="submission" date="2022-04" db="EMBL/GenBank/DDBJ databases">
        <title>Jade perch genome.</title>
        <authorList>
            <person name="Chao B."/>
        </authorList>
    </citation>
    <scope>NUCLEOTIDE SEQUENCE</scope>
    <source>
        <strain evidence="1">CB-2022</strain>
    </source>
</reference>
<keyword evidence="2" id="KW-1185">Reference proteome</keyword>